<dbReference type="EMBL" id="FOGG01000026">
    <property type="protein sequence ID" value="SES02952.1"/>
    <property type="molecule type" value="Genomic_DNA"/>
</dbReference>
<sequence length="443" mass="50991">MSNINTAQGPDWTASEKGIFRFFFLYFILQAIPLSIDFFKIVFGFNWLKISYTDIFNLSRLSAKFIPGPDSFINWIIVAFIAIIGSVLWAKSTYKNVDYNKLYYWLRAIVRYRLAIGIIGYGFIKFFPLQAPFPSISNLNTSYGDFTDWKIFSMSLGITPSYEAFLGGIEILAGLLLFFRKTATIGAIIILIFTGNVFISNLAYQGGEYVYASYLISFALFVLWFDTQRIYNLVSLERPTEPNRFKPLFSVQTQKIRLALKTVIIFFFVLLYGFKTYSGLQHDPYQFPKASGLAAAAGVYNVSEFKINNQILPYNPADPIRWKDVVFEKWATVSVRSNRPVLIDSANYEQAFAHDKDRNYELAGSGGRHYYHYVIDTVRNILSLENKNPHYKGERLSLTYQRPDTSTIILTGLNENRDSIYVVLNKIDKKYPLKMSRRKALKL</sequence>
<gene>
    <name evidence="2" type="ORF">SAMN04488023_12623</name>
</gene>
<feature type="transmembrane region" description="Helical" evidence="1">
    <location>
        <begin position="151"/>
        <end position="178"/>
    </location>
</feature>
<name>A0A1H9U0X5_9SPHI</name>
<proteinExistence type="predicted"/>
<dbReference type="OrthoDB" id="102112at2"/>
<accession>A0A1H9U0X5</accession>
<evidence type="ECO:0000256" key="1">
    <source>
        <dbReference type="SAM" id="Phobius"/>
    </source>
</evidence>
<feature type="transmembrane region" description="Helical" evidence="1">
    <location>
        <begin position="23"/>
        <end position="48"/>
    </location>
</feature>
<dbReference type="RefSeq" id="WP_090886754.1">
    <property type="nucleotide sequence ID" value="NZ_FOGG01000026.1"/>
</dbReference>
<keyword evidence="1" id="KW-0472">Membrane</keyword>
<evidence type="ECO:0008006" key="4">
    <source>
        <dbReference type="Google" id="ProtNLM"/>
    </source>
</evidence>
<feature type="transmembrane region" description="Helical" evidence="1">
    <location>
        <begin position="110"/>
        <end position="131"/>
    </location>
</feature>
<feature type="transmembrane region" description="Helical" evidence="1">
    <location>
        <begin position="258"/>
        <end position="274"/>
    </location>
</feature>
<dbReference type="AlphaFoldDB" id="A0A1H9U0X5"/>
<evidence type="ECO:0000313" key="2">
    <source>
        <dbReference type="EMBL" id="SES02952.1"/>
    </source>
</evidence>
<keyword evidence="1" id="KW-0812">Transmembrane</keyword>
<evidence type="ECO:0000313" key="3">
    <source>
        <dbReference type="Proteomes" id="UP000199572"/>
    </source>
</evidence>
<reference evidence="2 3" key="1">
    <citation type="submission" date="2016-10" db="EMBL/GenBank/DDBJ databases">
        <authorList>
            <person name="de Groot N.N."/>
        </authorList>
    </citation>
    <scope>NUCLEOTIDE SEQUENCE [LARGE SCALE GENOMIC DNA]</scope>
    <source>
        <strain evidence="2 3">DSM 18610</strain>
    </source>
</reference>
<protein>
    <recommendedName>
        <fullName evidence="4">DoxX family protein</fullName>
    </recommendedName>
</protein>
<dbReference type="STRING" id="390241.SAMN04488023_12623"/>
<dbReference type="Proteomes" id="UP000199572">
    <property type="component" value="Unassembled WGS sequence"/>
</dbReference>
<feature type="transmembrane region" description="Helical" evidence="1">
    <location>
        <begin position="72"/>
        <end position="90"/>
    </location>
</feature>
<organism evidence="2 3">
    <name type="scientific">Pedobacter rhizosphaerae</name>
    <dbReference type="NCBI Taxonomy" id="390241"/>
    <lineage>
        <taxon>Bacteria</taxon>
        <taxon>Pseudomonadati</taxon>
        <taxon>Bacteroidota</taxon>
        <taxon>Sphingobacteriia</taxon>
        <taxon>Sphingobacteriales</taxon>
        <taxon>Sphingobacteriaceae</taxon>
        <taxon>Pedobacter</taxon>
    </lineage>
</organism>
<keyword evidence="3" id="KW-1185">Reference proteome</keyword>
<feature type="transmembrane region" description="Helical" evidence="1">
    <location>
        <begin position="209"/>
        <end position="225"/>
    </location>
</feature>
<feature type="transmembrane region" description="Helical" evidence="1">
    <location>
        <begin position="185"/>
        <end position="203"/>
    </location>
</feature>
<keyword evidence="1" id="KW-1133">Transmembrane helix</keyword>